<dbReference type="Proteomes" id="UP000235916">
    <property type="component" value="Unassembled WGS sequence"/>
</dbReference>
<protein>
    <submittedName>
        <fullName evidence="7">DUF1956 domain-containing protein</fullName>
    </submittedName>
</protein>
<keyword evidence="8" id="KW-1185">Reference proteome</keyword>
<dbReference type="EMBL" id="POSP01000003">
    <property type="protein sequence ID" value="PND37835.1"/>
    <property type="molecule type" value="Genomic_DNA"/>
</dbReference>
<dbReference type="GO" id="GO:0000976">
    <property type="term" value="F:transcription cis-regulatory region binding"/>
    <property type="evidence" value="ECO:0007669"/>
    <property type="project" value="TreeGrafter"/>
</dbReference>
<dbReference type="SUPFAM" id="SSF46689">
    <property type="entry name" value="Homeodomain-like"/>
    <property type="match status" value="1"/>
</dbReference>
<dbReference type="SUPFAM" id="SSF48498">
    <property type="entry name" value="Tetracyclin repressor-like, C-terminal domain"/>
    <property type="match status" value="1"/>
</dbReference>
<evidence type="ECO:0000313" key="7">
    <source>
        <dbReference type="EMBL" id="PND37835.1"/>
    </source>
</evidence>
<keyword evidence="1" id="KW-0805">Transcription regulation</keyword>
<dbReference type="Gene3D" id="1.10.10.60">
    <property type="entry name" value="Homeodomain-like"/>
    <property type="match status" value="1"/>
</dbReference>
<dbReference type="InterPro" id="IPR015292">
    <property type="entry name" value="Tscrpt_reg_YbiH_C"/>
</dbReference>
<dbReference type="InterPro" id="IPR001647">
    <property type="entry name" value="HTH_TetR"/>
</dbReference>
<name>A0A2N8KWK6_9BURK</name>
<dbReference type="Pfam" id="PF00440">
    <property type="entry name" value="TetR_N"/>
    <property type="match status" value="1"/>
</dbReference>
<dbReference type="GO" id="GO:0003700">
    <property type="term" value="F:DNA-binding transcription factor activity"/>
    <property type="evidence" value="ECO:0007669"/>
    <property type="project" value="TreeGrafter"/>
</dbReference>
<dbReference type="Gene3D" id="1.10.357.10">
    <property type="entry name" value="Tetracycline Repressor, domain 2"/>
    <property type="match status" value="1"/>
</dbReference>
<evidence type="ECO:0000256" key="2">
    <source>
        <dbReference type="ARBA" id="ARBA00023125"/>
    </source>
</evidence>
<organism evidence="7 8">
    <name type="scientific">Kinneretia aquatilis</name>
    <dbReference type="NCBI Taxonomy" id="2070761"/>
    <lineage>
        <taxon>Bacteria</taxon>
        <taxon>Pseudomonadati</taxon>
        <taxon>Pseudomonadota</taxon>
        <taxon>Betaproteobacteria</taxon>
        <taxon>Burkholderiales</taxon>
        <taxon>Sphaerotilaceae</taxon>
        <taxon>Roseateles</taxon>
    </lineage>
</organism>
<dbReference type="InterPro" id="IPR050109">
    <property type="entry name" value="HTH-type_TetR-like_transc_reg"/>
</dbReference>
<keyword evidence="3" id="KW-0804">Transcription</keyword>
<accession>A0A2N8KWK6</accession>
<sequence>MPAMSKSNKANQSEEGPGRRERLLTEVSRIFAIKGFDKASTREIAQAAGANIGLIAYYFGDKLGLYREVMMRPVADVIARIPEADASVPLREWLESFYGAFLQPLQLDEEALASLLRLCGREMIEPSAVYQEICAEYIAPRHTELVQMLALRCGAQEIDTELHQLAFGLVALAQDYWMSADHMEAMVPGMVRSPGAYERVLGRLVGYGEALIEHERALRQAAAKASAANLNPQTSRKVRKT</sequence>
<dbReference type="AlphaFoldDB" id="A0A2N8KWK6"/>
<proteinExistence type="predicted"/>
<dbReference type="PANTHER" id="PTHR30055">
    <property type="entry name" value="HTH-TYPE TRANSCRIPTIONAL REGULATOR RUTR"/>
    <property type="match status" value="1"/>
</dbReference>
<feature type="DNA-binding region" description="H-T-H motif" evidence="4">
    <location>
        <begin position="40"/>
        <end position="59"/>
    </location>
</feature>
<dbReference type="OrthoDB" id="9789566at2"/>
<evidence type="ECO:0000259" key="6">
    <source>
        <dbReference type="PROSITE" id="PS50977"/>
    </source>
</evidence>
<feature type="domain" description="HTH tetR-type" evidence="6">
    <location>
        <begin position="17"/>
        <end position="77"/>
    </location>
</feature>
<evidence type="ECO:0000256" key="1">
    <source>
        <dbReference type="ARBA" id="ARBA00023015"/>
    </source>
</evidence>
<reference evidence="7 8" key="1">
    <citation type="submission" date="2018-01" db="EMBL/GenBank/DDBJ databases">
        <title>Draft genome sequence of Paucibacter aquatile CR182 isolated from freshwater of the Nakdong River.</title>
        <authorList>
            <person name="Choi A."/>
            <person name="Chung E.J."/>
        </authorList>
    </citation>
    <scope>NUCLEOTIDE SEQUENCE [LARGE SCALE GENOMIC DNA]</scope>
    <source>
        <strain evidence="7 8">CR182</strain>
    </source>
</reference>
<dbReference type="InterPro" id="IPR009057">
    <property type="entry name" value="Homeodomain-like_sf"/>
</dbReference>
<gene>
    <name evidence="7" type="ORF">C1O66_10070</name>
</gene>
<keyword evidence="2 4" id="KW-0238">DNA-binding</keyword>
<evidence type="ECO:0000256" key="4">
    <source>
        <dbReference type="PROSITE-ProRule" id="PRU00335"/>
    </source>
</evidence>
<feature type="region of interest" description="Disordered" evidence="5">
    <location>
        <begin position="1"/>
        <end position="20"/>
    </location>
</feature>
<evidence type="ECO:0000313" key="8">
    <source>
        <dbReference type="Proteomes" id="UP000235916"/>
    </source>
</evidence>
<feature type="compositionally biased region" description="Polar residues" evidence="5">
    <location>
        <begin position="1"/>
        <end position="14"/>
    </location>
</feature>
<dbReference type="PANTHER" id="PTHR30055:SF234">
    <property type="entry name" value="HTH-TYPE TRANSCRIPTIONAL REGULATOR BETI"/>
    <property type="match status" value="1"/>
</dbReference>
<comment type="caution">
    <text evidence="7">The sequence shown here is derived from an EMBL/GenBank/DDBJ whole genome shotgun (WGS) entry which is preliminary data.</text>
</comment>
<dbReference type="InterPro" id="IPR036271">
    <property type="entry name" value="Tet_transcr_reg_TetR-rel_C_sf"/>
</dbReference>
<dbReference type="Pfam" id="PF09209">
    <property type="entry name" value="CecR_C"/>
    <property type="match status" value="1"/>
</dbReference>
<dbReference type="PROSITE" id="PS50977">
    <property type="entry name" value="HTH_TETR_2"/>
    <property type="match status" value="1"/>
</dbReference>
<evidence type="ECO:0000256" key="5">
    <source>
        <dbReference type="SAM" id="MobiDB-lite"/>
    </source>
</evidence>
<evidence type="ECO:0000256" key="3">
    <source>
        <dbReference type="ARBA" id="ARBA00023163"/>
    </source>
</evidence>